<dbReference type="GO" id="GO:0007165">
    <property type="term" value="P:signal transduction"/>
    <property type="evidence" value="ECO:0007669"/>
    <property type="project" value="InterPro"/>
</dbReference>
<proteinExistence type="predicted"/>
<dbReference type="GeneID" id="39860768"/>
<dbReference type="Gene3D" id="2.30.30.40">
    <property type="entry name" value="SH3 Domains"/>
    <property type="match status" value="1"/>
</dbReference>
<dbReference type="InterPro" id="IPR002545">
    <property type="entry name" value="CheW-lke_dom"/>
</dbReference>
<dbReference type="Proteomes" id="UP001224926">
    <property type="component" value="Chromosome"/>
</dbReference>
<dbReference type="RefSeq" id="WP_049964508.1">
    <property type="nucleotide sequence ID" value="NZ_CP101873.1"/>
</dbReference>
<feature type="domain" description="CheW-like" evidence="1">
    <location>
        <begin position="16"/>
        <end position="153"/>
    </location>
</feature>
<protein>
    <submittedName>
        <fullName evidence="2">Chemotaxis protein CheW</fullName>
    </submittedName>
</protein>
<evidence type="ECO:0000313" key="3">
    <source>
        <dbReference type="Proteomes" id="UP001224926"/>
    </source>
</evidence>
<evidence type="ECO:0000259" key="1">
    <source>
        <dbReference type="PROSITE" id="PS50851"/>
    </source>
</evidence>
<dbReference type="EMBL" id="CP101873">
    <property type="protein sequence ID" value="WMT08802.1"/>
    <property type="molecule type" value="Genomic_DNA"/>
</dbReference>
<dbReference type="SMART" id="SM00260">
    <property type="entry name" value="CheW"/>
    <property type="match status" value="1"/>
</dbReference>
<dbReference type="InterPro" id="IPR036061">
    <property type="entry name" value="CheW-like_dom_sf"/>
</dbReference>
<dbReference type="GO" id="GO:0006935">
    <property type="term" value="P:chemotaxis"/>
    <property type="evidence" value="ECO:0007669"/>
    <property type="project" value="InterPro"/>
</dbReference>
<accession>A0AAF0PCP8</accession>
<dbReference type="GeneID" id="84213080"/>
<reference evidence="2 3" key="1">
    <citation type="submission" date="2022-07" db="EMBL/GenBank/DDBJ databases">
        <title>Two temperate virus in Haloterrigena jeotgali A29.</title>
        <authorList>
            <person name="Deng X."/>
        </authorList>
    </citation>
    <scope>NUCLEOTIDE SEQUENCE [LARGE SCALE GENOMIC DNA]</scope>
    <source>
        <strain evidence="2 3">A29</strain>
    </source>
</reference>
<evidence type="ECO:0000313" key="2">
    <source>
        <dbReference type="EMBL" id="WMT08802.1"/>
    </source>
</evidence>
<gene>
    <name evidence="2" type="ORF">NP511_04025</name>
</gene>
<organism evidence="2 3">
    <name type="scientific">Natrinema thermotolerans</name>
    <dbReference type="NCBI Taxonomy" id="121872"/>
    <lineage>
        <taxon>Archaea</taxon>
        <taxon>Methanobacteriati</taxon>
        <taxon>Methanobacteriota</taxon>
        <taxon>Stenosarchaea group</taxon>
        <taxon>Halobacteria</taxon>
        <taxon>Halobacteriales</taxon>
        <taxon>Natrialbaceae</taxon>
        <taxon>Natrinema</taxon>
    </lineage>
</organism>
<dbReference type="Pfam" id="PF01584">
    <property type="entry name" value="CheW"/>
    <property type="match status" value="1"/>
</dbReference>
<dbReference type="Gene3D" id="2.40.50.180">
    <property type="entry name" value="CheA-289, Domain 4"/>
    <property type="match status" value="1"/>
</dbReference>
<name>A0AAF0PCP8_9EURY</name>
<dbReference type="SUPFAM" id="SSF50341">
    <property type="entry name" value="CheW-like"/>
    <property type="match status" value="1"/>
</dbReference>
<dbReference type="AlphaFoldDB" id="A0AAF0PCP8"/>
<dbReference type="PROSITE" id="PS50851">
    <property type="entry name" value="CHEW"/>
    <property type="match status" value="1"/>
</dbReference>
<keyword evidence="3" id="KW-1185">Reference proteome</keyword>
<sequence length="153" mass="16870">MGSASNPDDRQETNDPVTVLTFDLEERRYCVGAESVESVLGVTDDEPLADAADPWDAGTITVAGERVRVVDLPRAFGSSLRTTARVDEPKLLVFAVTDDADRYYGWLVDDVDVTRSVRPGSLEPPRVETTHVKGRIEIDGDEVVWLDERTIHG</sequence>